<dbReference type="PANTHER" id="PTHR48475">
    <property type="entry name" value="RIBONUCLEASE H"/>
    <property type="match status" value="1"/>
</dbReference>
<geneLocation type="mitochondrion" evidence="2"/>
<gene>
    <name evidence="2" type="ORF">ZIOFF_074391</name>
</gene>
<dbReference type="AlphaFoldDB" id="A0A8J5ES54"/>
<keyword evidence="2" id="KW-0496">Mitochondrion</keyword>
<comment type="caution">
    <text evidence="2">The sequence shown here is derived from an EMBL/GenBank/DDBJ whole genome shotgun (WGS) entry which is preliminary data.</text>
</comment>
<dbReference type="CDD" id="cd09279">
    <property type="entry name" value="RNase_HI_like"/>
    <property type="match status" value="1"/>
</dbReference>
<proteinExistence type="predicted"/>
<sequence>MYFDGASNIVGHGVGAVFISPDEKSFPITAKLSFNCTNNIAEYEACVMGLQAAIEKKYEVLEVYGDSALVIYQLRGEWETRDSKLVPYQKYISQLVEQFEKVKFQHLPREDNQIADALATLAAMFGAEVQPIIMGLRDSPAYCANVEEEVDGKPWYDDILQYMKHQQYPEHASENDKRLIRKLAIKT</sequence>
<evidence type="ECO:0000313" key="3">
    <source>
        <dbReference type="Proteomes" id="UP000734854"/>
    </source>
</evidence>
<dbReference type="PANTHER" id="PTHR48475:SF1">
    <property type="entry name" value="RNASE H TYPE-1 DOMAIN-CONTAINING PROTEIN"/>
    <property type="match status" value="1"/>
</dbReference>
<dbReference type="GO" id="GO:0004523">
    <property type="term" value="F:RNA-DNA hybrid ribonuclease activity"/>
    <property type="evidence" value="ECO:0007669"/>
    <property type="project" value="InterPro"/>
</dbReference>
<dbReference type="InterPro" id="IPR002156">
    <property type="entry name" value="RNaseH_domain"/>
</dbReference>
<feature type="domain" description="RNase H type-1" evidence="1">
    <location>
        <begin position="1"/>
        <end position="128"/>
    </location>
</feature>
<reference evidence="2 3" key="1">
    <citation type="submission" date="2020-08" db="EMBL/GenBank/DDBJ databases">
        <title>Plant Genome Project.</title>
        <authorList>
            <person name="Zhang R.-G."/>
        </authorList>
    </citation>
    <scope>NUCLEOTIDE SEQUENCE [LARGE SCALE GENOMIC DNA]</scope>
    <source>
        <tissue evidence="2">Rhizome</tissue>
    </source>
</reference>
<dbReference type="SUPFAM" id="SSF53098">
    <property type="entry name" value="Ribonuclease H-like"/>
    <property type="match status" value="1"/>
</dbReference>
<dbReference type="InterPro" id="IPR036397">
    <property type="entry name" value="RNaseH_sf"/>
</dbReference>
<organism evidence="2 3">
    <name type="scientific">Zingiber officinale</name>
    <name type="common">Ginger</name>
    <name type="synonym">Amomum zingiber</name>
    <dbReference type="NCBI Taxonomy" id="94328"/>
    <lineage>
        <taxon>Eukaryota</taxon>
        <taxon>Viridiplantae</taxon>
        <taxon>Streptophyta</taxon>
        <taxon>Embryophyta</taxon>
        <taxon>Tracheophyta</taxon>
        <taxon>Spermatophyta</taxon>
        <taxon>Magnoliopsida</taxon>
        <taxon>Liliopsida</taxon>
        <taxon>Zingiberales</taxon>
        <taxon>Zingiberaceae</taxon>
        <taxon>Zingiber</taxon>
    </lineage>
</organism>
<accession>A0A8J5ES54</accession>
<dbReference type="InterPro" id="IPR012337">
    <property type="entry name" value="RNaseH-like_sf"/>
</dbReference>
<evidence type="ECO:0000259" key="1">
    <source>
        <dbReference type="PROSITE" id="PS50879"/>
    </source>
</evidence>
<dbReference type="Proteomes" id="UP000734854">
    <property type="component" value="Unassembled WGS sequence"/>
</dbReference>
<dbReference type="PROSITE" id="PS50879">
    <property type="entry name" value="RNASE_H_1"/>
    <property type="match status" value="1"/>
</dbReference>
<keyword evidence="3" id="KW-1185">Reference proteome</keyword>
<dbReference type="GO" id="GO:0003676">
    <property type="term" value="F:nucleic acid binding"/>
    <property type="evidence" value="ECO:0007669"/>
    <property type="project" value="InterPro"/>
</dbReference>
<protein>
    <recommendedName>
        <fullName evidence="1">RNase H type-1 domain-containing protein</fullName>
    </recommendedName>
</protein>
<name>A0A8J5ES54_ZINOF</name>
<dbReference type="EMBL" id="JACMSC010000024">
    <property type="protein sequence ID" value="KAG6467744.1"/>
    <property type="molecule type" value="Genomic_DNA"/>
</dbReference>
<dbReference type="Pfam" id="PF13456">
    <property type="entry name" value="RVT_3"/>
    <property type="match status" value="1"/>
</dbReference>
<evidence type="ECO:0000313" key="2">
    <source>
        <dbReference type="EMBL" id="KAG6467744.1"/>
    </source>
</evidence>
<dbReference type="Gene3D" id="3.30.420.10">
    <property type="entry name" value="Ribonuclease H-like superfamily/Ribonuclease H"/>
    <property type="match status" value="1"/>
</dbReference>